<feature type="domain" description="Reverse transcriptase/retrotransposon-derived protein RNase H-like" evidence="13">
    <location>
        <begin position="878"/>
        <end position="963"/>
    </location>
</feature>
<dbReference type="Gene3D" id="2.40.70.10">
    <property type="entry name" value="Acid Proteases"/>
    <property type="match status" value="1"/>
</dbReference>
<dbReference type="InterPro" id="IPR050951">
    <property type="entry name" value="Retrovirus_Pol_polyprotein"/>
</dbReference>
<dbReference type="AlphaFoldDB" id="A0A9R1X390"/>
<dbReference type="Proteomes" id="UP000235145">
    <property type="component" value="Unassembled WGS sequence"/>
</dbReference>
<reference evidence="15 16" key="1">
    <citation type="journal article" date="2017" name="Nat. Commun.">
        <title>Genome assembly with in vitro proximity ligation data and whole-genome triplication in lettuce.</title>
        <authorList>
            <person name="Reyes-Chin-Wo S."/>
            <person name="Wang Z."/>
            <person name="Yang X."/>
            <person name="Kozik A."/>
            <person name="Arikit S."/>
            <person name="Song C."/>
            <person name="Xia L."/>
            <person name="Froenicke L."/>
            <person name="Lavelle D.O."/>
            <person name="Truco M.J."/>
            <person name="Xia R."/>
            <person name="Zhu S."/>
            <person name="Xu C."/>
            <person name="Xu H."/>
            <person name="Xu X."/>
            <person name="Cox K."/>
            <person name="Korf I."/>
            <person name="Meyers B.C."/>
            <person name="Michelmore R.W."/>
        </authorList>
    </citation>
    <scope>NUCLEOTIDE SEQUENCE [LARGE SCALE GENOMIC DNA]</scope>
    <source>
        <strain evidence="16">cv. Salinas</strain>
        <tissue evidence="15">Seedlings</tissue>
    </source>
</reference>
<dbReference type="InterPro" id="IPR000477">
    <property type="entry name" value="RT_dom"/>
</dbReference>
<keyword evidence="4" id="KW-0540">Nuclease</keyword>
<keyword evidence="10" id="KW-0812">Transmembrane</keyword>
<evidence type="ECO:0000256" key="5">
    <source>
        <dbReference type="ARBA" id="ARBA00022759"/>
    </source>
</evidence>
<evidence type="ECO:0000256" key="7">
    <source>
        <dbReference type="ARBA" id="ARBA00022918"/>
    </source>
</evidence>
<keyword evidence="10" id="KW-0472">Membrane</keyword>
<feature type="region of interest" description="Disordered" evidence="9">
    <location>
        <begin position="398"/>
        <end position="422"/>
    </location>
</feature>
<evidence type="ECO:0000256" key="4">
    <source>
        <dbReference type="ARBA" id="ARBA00022722"/>
    </source>
</evidence>
<dbReference type="GO" id="GO:0004519">
    <property type="term" value="F:endonuclease activity"/>
    <property type="evidence" value="ECO:0007669"/>
    <property type="project" value="UniProtKB-KW"/>
</dbReference>
<evidence type="ECO:0000256" key="2">
    <source>
        <dbReference type="ARBA" id="ARBA00022679"/>
    </source>
</evidence>
<dbReference type="InterPro" id="IPR041577">
    <property type="entry name" value="RT_RNaseH_2"/>
</dbReference>
<feature type="compositionally biased region" description="Gly residues" evidence="9">
    <location>
        <begin position="114"/>
        <end position="125"/>
    </location>
</feature>
<organism evidence="15 16">
    <name type="scientific">Lactuca sativa</name>
    <name type="common">Garden lettuce</name>
    <dbReference type="NCBI Taxonomy" id="4236"/>
    <lineage>
        <taxon>Eukaryota</taxon>
        <taxon>Viridiplantae</taxon>
        <taxon>Streptophyta</taxon>
        <taxon>Embryophyta</taxon>
        <taxon>Tracheophyta</taxon>
        <taxon>Spermatophyta</taxon>
        <taxon>Magnoliopsida</taxon>
        <taxon>eudicotyledons</taxon>
        <taxon>Gunneridae</taxon>
        <taxon>Pentapetalae</taxon>
        <taxon>asterids</taxon>
        <taxon>campanulids</taxon>
        <taxon>Asterales</taxon>
        <taxon>Asteraceae</taxon>
        <taxon>Cichorioideae</taxon>
        <taxon>Cichorieae</taxon>
        <taxon>Lactucinae</taxon>
        <taxon>Lactuca</taxon>
    </lineage>
</organism>
<gene>
    <name evidence="15" type="ORF">LSAT_V11C700383600</name>
</gene>
<protein>
    <recommendedName>
        <fullName evidence="17">Reverse transcriptase domain-containing protein</fullName>
    </recommendedName>
</protein>
<evidence type="ECO:0000256" key="9">
    <source>
        <dbReference type="SAM" id="MobiDB-lite"/>
    </source>
</evidence>
<feature type="domain" description="Reverse transcriptase" evidence="11">
    <location>
        <begin position="712"/>
        <end position="809"/>
    </location>
</feature>
<dbReference type="PANTHER" id="PTHR37984">
    <property type="entry name" value="PROTEIN CBG26694"/>
    <property type="match status" value="1"/>
</dbReference>
<dbReference type="Gene3D" id="3.10.10.10">
    <property type="entry name" value="HIV Type 1 Reverse Transcriptase, subunit A, domain 1"/>
    <property type="match status" value="1"/>
</dbReference>
<evidence type="ECO:0000256" key="3">
    <source>
        <dbReference type="ARBA" id="ARBA00022695"/>
    </source>
</evidence>
<feature type="region of interest" description="Disordered" evidence="9">
    <location>
        <begin position="107"/>
        <end position="127"/>
    </location>
</feature>
<evidence type="ECO:0000259" key="14">
    <source>
        <dbReference type="Pfam" id="PF17921"/>
    </source>
</evidence>
<dbReference type="Pfam" id="PF03732">
    <property type="entry name" value="Retrotrans_gag"/>
    <property type="match status" value="1"/>
</dbReference>
<dbReference type="PANTHER" id="PTHR37984:SF5">
    <property type="entry name" value="PROTEIN NYNRIN-LIKE"/>
    <property type="match status" value="1"/>
</dbReference>
<dbReference type="SUPFAM" id="SSF50630">
    <property type="entry name" value="Acid proteases"/>
    <property type="match status" value="1"/>
</dbReference>
<keyword evidence="8" id="KW-0511">Multifunctional enzyme</keyword>
<evidence type="ECO:0000256" key="8">
    <source>
        <dbReference type="ARBA" id="ARBA00023268"/>
    </source>
</evidence>
<dbReference type="InterPro" id="IPR005162">
    <property type="entry name" value="Retrotrans_gag_dom"/>
</dbReference>
<name>A0A9R1X390_LACSA</name>
<keyword evidence="3" id="KW-0548">Nucleotidyltransferase</keyword>
<keyword evidence="16" id="KW-1185">Reference proteome</keyword>
<keyword evidence="10" id="KW-1133">Transmembrane helix</keyword>
<evidence type="ECO:0000259" key="13">
    <source>
        <dbReference type="Pfam" id="PF17919"/>
    </source>
</evidence>
<dbReference type="Pfam" id="PF00078">
    <property type="entry name" value="RVT_1"/>
    <property type="match status" value="1"/>
</dbReference>
<dbReference type="FunFam" id="3.30.70.270:FF:000020">
    <property type="entry name" value="Transposon Tf2-6 polyprotein-like Protein"/>
    <property type="match status" value="1"/>
</dbReference>
<comment type="caution">
    <text evidence="15">The sequence shown here is derived from an EMBL/GenBank/DDBJ whole genome shotgun (WGS) entry which is preliminary data.</text>
</comment>
<keyword evidence="6" id="KW-0378">Hydrolase</keyword>
<dbReference type="FunFam" id="1.10.340.70:FF:000001">
    <property type="entry name" value="Retrovirus-related Pol polyprotein from transposon gypsy-like Protein"/>
    <property type="match status" value="1"/>
</dbReference>
<evidence type="ECO:0000256" key="10">
    <source>
        <dbReference type="SAM" id="Phobius"/>
    </source>
</evidence>
<dbReference type="Gene3D" id="3.10.20.370">
    <property type="match status" value="1"/>
</dbReference>
<dbReference type="CDD" id="cd00303">
    <property type="entry name" value="retropepsin_like"/>
    <property type="match status" value="1"/>
</dbReference>
<keyword evidence="5" id="KW-0255">Endonuclease</keyword>
<evidence type="ECO:0008006" key="17">
    <source>
        <dbReference type="Google" id="ProtNLM"/>
    </source>
</evidence>
<dbReference type="CDD" id="cd01647">
    <property type="entry name" value="RT_LTR"/>
    <property type="match status" value="1"/>
</dbReference>
<keyword evidence="7" id="KW-0695">RNA-directed DNA polymerase</keyword>
<dbReference type="EMBL" id="NBSK02000007">
    <property type="protein sequence ID" value="KAJ0197601.1"/>
    <property type="molecule type" value="Genomic_DNA"/>
</dbReference>
<evidence type="ECO:0000313" key="16">
    <source>
        <dbReference type="Proteomes" id="UP000235145"/>
    </source>
</evidence>
<evidence type="ECO:0000259" key="11">
    <source>
        <dbReference type="Pfam" id="PF00078"/>
    </source>
</evidence>
<sequence>MMSAEPTQAPAHPYWTPEAALLYLYLNTFENITYDSSHSHGPYFLFLFVSLAAAVVVAALVVLGDGNGDDGDDNGGGGGNNGGDDSDDVVVEVVLAMVVVVGDGRGGGDDNGLAGEGDGGSGGDNGNSVRIKQDLTYHLGIRAPILMADKLERKGTNAERLGSLETTVNRILDAAEAHKEEFFSGVTERHHQRQRRFRRFTRLKEIQKKKEKRRSTGQEYRKLKIPIFSGEDVQGWVYRIERYFEVQEVKRKERLKVVAVCLEGPPLSWYRWQDSRKPFNSWSRFKTKLLDRFQSSREGRLLEQFLALQQDGTVRDYVDRFESFAGQVNGVSESVQESTFIKGLKPSVRSAVRIAEPESLSQAIRMALKINENKGQGEVKAGGYGTSKWNNGGAAKTITTHTPTGIVPEKKTSSNNGGDTLKRLTPTELAEKKAKGICFRCDGKYSPGHRCPSKAFQVLLVDEEDTVEEEDDGEHPHLEAIEVSLNSVSGLTPPHTMKVRENIQGVPVVVLIDCGATHSFVSNRVIEILGLMVIDTGSVRVVLGNGKKDKTWDLILGITWLQTLGNVTSNWRELWMSFWVDGRLITIRGDPSLSKSLVSCKALGKLLQKEGEGFVIHVGTIKDEGDSGQNTGTTQIILDSFREVFNTPEGLPPSRSHAHAINLREGTGPINIKPYRYPHVQKDEIERLVKEMLEAGVIQPSTSPFSSPVLLVKKKDGSWRFCVDYRALNKATILDKFPIPVIDELLDELHRAAVFSKLDLKSGYHQIRMKTEDIPKTVFRTHEGHYEFFVMPFGLTNAPTTFQSLMNKIDYLGHIVSKDGVTADSSKVSAMLQWPLPKTLKALRGFLGLTGYYRKFVKDYGKIAWPLTKQLKKDNFKWNDEATEAFKKLQLAMTRLPVLALSNFSKEFVLETDASGYGLGAVLMQDGRPVAYFSQVLGARARLKSVYERELMAIVLAIQKWKPENRVADALSRIEPEAGLTAIMTGGVDWGELWSDLDVDPEMVTIKKRVRDGLAPVGYSISRDRVVFEGRLVVPKGSCWVSVLCKEFHEGDVGGHSGVQKTYQRIAREVYWDGMKGDVARWVAECDTCQRHKYSTMSPSGLLQPLELPSTVWSKLTMDLLMVCQDRRVIPLFLWWWIA</sequence>
<dbReference type="GO" id="GO:0008233">
    <property type="term" value="F:peptidase activity"/>
    <property type="evidence" value="ECO:0007669"/>
    <property type="project" value="UniProtKB-KW"/>
</dbReference>
<evidence type="ECO:0000256" key="6">
    <source>
        <dbReference type="ARBA" id="ARBA00022801"/>
    </source>
</evidence>
<keyword evidence="1" id="KW-0645">Protease</keyword>
<keyword evidence="2" id="KW-0808">Transferase</keyword>
<feature type="domain" description="Retrotransposon gag" evidence="12">
    <location>
        <begin position="256"/>
        <end position="346"/>
    </location>
</feature>
<dbReference type="GO" id="GO:0006508">
    <property type="term" value="P:proteolysis"/>
    <property type="evidence" value="ECO:0007669"/>
    <property type="project" value="UniProtKB-KW"/>
</dbReference>
<evidence type="ECO:0000313" key="15">
    <source>
        <dbReference type="EMBL" id="KAJ0197601.1"/>
    </source>
</evidence>
<dbReference type="Gene3D" id="1.10.340.70">
    <property type="match status" value="1"/>
</dbReference>
<dbReference type="FunFam" id="3.10.10.10:FF:000007">
    <property type="entry name" value="Retrovirus-related Pol polyprotein from transposon 17.6-like Protein"/>
    <property type="match status" value="1"/>
</dbReference>
<feature type="domain" description="Integrase zinc-binding" evidence="14">
    <location>
        <begin position="1044"/>
        <end position="1094"/>
    </location>
</feature>
<dbReference type="InterPro" id="IPR021109">
    <property type="entry name" value="Peptidase_aspartic_dom_sf"/>
</dbReference>
<dbReference type="GO" id="GO:0003964">
    <property type="term" value="F:RNA-directed DNA polymerase activity"/>
    <property type="evidence" value="ECO:0007669"/>
    <property type="project" value="UniProtKB-KW"/>
</dbReference>
<evidence type="ECO:0000259" key="12">
    <source>
        <dbReference type="Pfam" id="PF03732"/>
    </source>
</evidence>
<dbReference type="SUPFAM" id="SSF56672">
    <property type="entry name" value="DNA/RNA polymerases"/>
    <property type="match status" value="1"/>
</dbReference>
<evidence type="ECO:0000256" key="1">
    <source>
        <dbReference type="ARBA" id="ARBA00022670"/>
    </source>
</evidence>
<dbReference type="Pfam" id="PF17919">
    <property type="entry name" value="RT_RNaseH_2"/>
    <property type="match status" value="1"/>
</dbReference>
<accession>A0A9R1X390</accession>
<dbReference type="InterPro" id="IPR043128">
    <property type="entry name" value="Rev_trsase/Diguanyl_cyclase"/>
</dbReference>
<feature type="transmembrane region" description="Helical" evidence="10">
    <location>
        <begin position="43"/>
        <end position="64"/>
    </location>
</feature>
<dbReference type="InterPro" id="IPR041588">
    <property type="entry name" value="Integrase_H2C2"/>
</dbReference>
<dbReference type="InterPro" id="IPR043502">
    <property type="entry name" value="DNA/RNA_pol_sf"/>
</dbReference>
<proteinExistence type="predicted"/>
<dbReference type="Pfam" id="PF17921">
    <property type="entry name" value="Integrase_H2C2"/>
    <property type="match status" value="1"/>
</dbReference>
<dbReference type="Gene3D" id="3.30.70.270">
    <property type="match status" value="1"/>
</dbReference>